<name>A0AAD1WIW6_PELCU</name>
<feature type="non-terminal residue" evidence="1">
    <location>
        <position position="83"/>
    </location>
</feature>
<evidence type="ECO:0000313" key="1">
    <source>
        <dbReference type="EMBL" id="CAH2315315.1"/>
    </source>
</evidence>
<gene>
    <name evidence="1" type="ORF">PECUL_23A018358</name>
</gene>
<protein>
    <submittedName>
        <fullName evidence="1">Uncharacterized protein</fullName>
    </submittedName>
</protein>
<dbReference type="EMBL" id="OW240920">
    <property type="protein sequence ID" value="CAH2315315.1"/>
    <property type="molecule type" value="Genomic_DNA"/>
</dbReference>
<organism evidence="1 2">
    <name type="scientific">Pelobates cultripes</name>
    <name type="common">Western spadefoot toad</name>
    <dbReference type="NCBI Taxonomy" id="61616"/>
    <lineage>
        <taxon>Eukaryota</taxon>
        <taxon>Metazoa</taxon>
        <taxon>Chordata</taxon>
        <taxon>Craniata</taxon>
        <taxon>Vertebrata</taxon>
        <taxon>Euteleostomi</taxon>
        <taxon>Amphibia</taxon>
        <taxon>Batrachia</taxon>
        <taxon>Anura</taxon>
        <taxon>Pelobatoidea</taxon>
        <taxon>Pelobatidae</taxon>
        <taxon>Pelobates</taxon>
    </lineage>
</organism>
<keyword evidence="2" id="KW-1185">Reference proteome</keyword>
<dbReference type="AlphaFoldDB" id="A0AAD1WIW6"/>
<evidence type="ECO:0000313" key="2">
    <source>
        <dbReference type="Proteomes" id="UP001295444"/>
    </source>
</evidence>
<proteinExistence type="predicted"/>
<dbReference type="Proteomes" id="UP001295444">
    <property type="component" value="Chromosome 09"/>
</dbReference>
<sequence length="83" mass="9133">MTAGTDRVIVTEEDLSTVIQCQTDASIHVQKLQASHKTLQDRLDMLDDARLRNNIKIRGIAKSIDDRAPPLPPKATLGKLASQ</sequence>
<reference evidence="1" key="1">
    <citation type="submission" date="2022-03" db="EMBL/GenBank/DDBJ databases">
        <authorList>
            <person name="Alioto T."/>
            <person name="Alioto T."/>
            <person name="Gomez Garrido J."/>
        </authorList>
    </citation>
    <scope>NUCLEOTIDE SEQUENCE</scope>
</reference>
<accession>A0AAD1WIW6</accession>